<evidence type="ECO:0008006" key="3">
    <source>
        <dbReference type="Google" id="ProtNLM"/>
    </source>
</evidence>
<organism evidence="1 2">
    <name type="scientific">Ruania alba</name>
    <dbReference type="NCBI Taxonomy" id="648782"/>
    <lineage>
        <taxon>Bacteria</taxon>
        <taxon>Bacillati</taxon>
        <taxon>Actinomycetota</taxon>
        <taxon>Actinomycetes</taxon>
        <taxon>Micrococcales</taxon>
        <taxon>Ruaniaceae</taxon>
        <taxon>Ruania</taxon>
    </lineage>
</organism>
<accession>A0A1H5N843</accession>
<protein>
    <recommendedName>
        <fullName evidence="3">Helix-hairpin-helix domain-containing protein</fullName>
    </recommendedName>
</protein>
<keyword evidence="2" id="KW-1185">Reference proteome</keyword>
<evidence type="ECO:0000313" key="1">
    <source>
        <dbReference type="EMBL" id="SEE97047.1"/>
    </source>
</evidence>
<dbReference type="AlphaFoldDB" id="A0A1H5N843"/>
<dbReference type="EMBL" id="FNTX01000002">
    <property type="protein sequence ID" value="SEE97047.1"/>
    <property type="molecule type" value="Genomic_DNA"/>
</dbReference>
<proteinExistence type="predicted"/>
<sequence length="176" mass="18365">MTTAAQLRKGALDLPESELSGTAGPAAFAVRGATFASLTTDKTAVDLRLGPDAVEKLLAEHPTAEAITRDQTVIGVRIPLADVNGMVLNDLVAQAWRHCAPKQLGDAFDAAMRGDATDLPAIGRPATRALTAAGITSLDQVATRTEAELLAMHGVGPRAVRLLGEALTERGQHFAH</sequence>
<dbReference type="Proteomes" id="UP000199220">
    <property type="component" value="Unassembled WGS sequence"/>
</dbReference>
<evidence type="ECO:0000313" key="2">
    <source>
        <dbReference type="Proteomes" id="UP000199220"/>
    </source>
</evidence>
<reference evidence="2" key="1">
    <citation type="submission" date="2016-10" db="EMBL/GenBank/DDBJ databases">
        <authorList>
            <person name="Varghese N."/>
            <person name="Submissions S."/>
        </authorList>
    </citation>
    <scope>NUCLEOTIDE SEQUENCE [LARGE SCALE GENOMIC DNA]</scope>
    <source>
        <strain evidence="2">DSM 21368</strain>
    </source>
</reference>
<dbReference type="Gene3D" id="1.10.150.20">
    <property type="entry name" value="5' to 3' exonuclease, C-terminal subdomain"/>
    <property type="match status" value="1"/>
</dbReference>
<gene>
    <name evidence="1" type="ORF">SAMN04488554_3984</name>
</gene>
<dbReference type="RefSeq" id="WP_089774973.1">
    <property type="nucleotide sequence ID" value="NZ_FNTX01000002.1"/>
</dbReference>
<name>A0A1H5N843_9MICO</name>
<dbReference type="STRING" id="648782.SAMN04488554_3984"/>
<dbReference type="OrthoDB" id="7950977at2"/>